<dbReference type="Proteomes" id="UP001163739">
    <property type="component" value="Chromosome"/>
</dbReference>
<dbReference type="Pfam" id="PF01636">
    <property type="entry name" value="APH"/>
    <property type="match status" value="1"/>
</dbReference>
<evidence type="ECO:0000256" key="1">
    <source>
        <dbReference type="ARBA" id="ARBA00022490"/>
    </source>
</evidence>
<evidence type="ECO:0000256" key="2">
    <source>
        <dbReference type="ARBA" id="ARBA00022527"/>
    </source>
</evidence>
<comment type="catalytic activity">
    <reaction evidence="11">
        <text>L-threonyl-[protein] + ATP = O-phospho-L-threonyl-[protein] + ADP + H(+)</text>
        <dbReference type="Rhea" id="RHEA:46608"/>
        <dbReference type="Rhea" id="RHEA-COMP:11060"/>
        <dbReference type="Rhea" id="RHEA-COMP:11605"/>
        <dbReference type="ChEBI" id="CHEBI:15378"/>
        <dbReference type="ChEBI" id="CHEBI:30013"/>
        <dbReference type="ChEBI" id="CHEBI:30616"/>
        <dbReference type="ChEBI" id="CHEBI:61977"/>
        <dbReference type="ChEBI" id="CHEBI:456216"/>
        <dbReference type="EC" id="2.7.11.1"/>
    </reaction>
</comment>
<dbReference type="HAMAP" id="MF_01497">
    <property type="entry name" value="SrkA_kinase"/>
    <property type="match status" value="1"/>
</dbReference>
<organism evidence="13 14">
    <name type="scientific">Alkalimarinus alittae</name>
    <dbReference type="NCBI Taxonomy" id="2961619"/>
    <lineage>
        <taxon>Bacteria</taxon>
        <taxon>Pseudomonadati</taxon>
        <taxon>Pseudomonadota</taxon>
        <taxon>Gammaproteobacteria</taxon>
        <taxon>Alteromonadales</taxon>
        <taxon>Alteromonadaceae</taxon>
        <taxon>Alkalimarinus</taxon>
    </lineage>
</organism>
<evidence type="ECO:0000256" key="5">
    <source>
        <dbReference type="ARBA" id="ARBA00022723"/>
    </source>
</evidence>
<evidence type="ECO:0000256" key="9">
    <source>
        <dbReference type="ARBA" id="ARBA00022842"/>
    </source>
</evidence>
<evidence type="ECO:0000313" key="13">
    <source>
        <dbReference type="EMBL" id="UZE97005.1"/>
    </source>
</evidence>
<dbReference type="RefSeq" id="WP_265048486.1">
    <property type="nucleotide sequence ID" value="NZ_CP100390.1"/>
</dbReference>
<dbReference type="NCBIfam" id="NF008738">
    <property type="entry name" value="PRK11768.1"/>
    <property type="match status" value="1"/>
</dbReference>
<keyword evidence="8 11" id="KW-0067">ATP-binding</keyword>
<evidence type="ECO:0000256" key="11">
    <source>
        <dbReference type="HAMAP-Rule" id="MF_01497"/>
    </source>
</evidence>
<dbReference type="InterPro" id="IPR011009">
    <property type="entry name" value="Kinase-like_dom_sf"/>
</dbReference>
<evidence type="ECO:0000259" key="12">
    <source>
        <dbReference type="Pfam" id="PF01636"/>
    </source>
</evidence>
<proteinExistence type="inferred from homology"/>
<keyword evidence="10 11" id="KW-0346">Stress response</keyword>
<dbReference type="Gene3D" id="3.30.200.70">
    <property type="match status" value="1"/>
</dbReference>
<comment type="subcellular location">
    <subcellularLocation>
        <location evidence="11">Cytoplasm</location>
    </subcellularLocation>
</comment>
<comment type="subunit">
    <text evidence="11">Monomer.</text>
</comment>
<keyword evidence="3 11" id="KW-0597">Phosphoprotein</keyword>
<evidence type="ECO:0000256" key="4">
    <source>
        <dbReference type="ARBA" id="ARBA00022679"/>
    </source>
</evidence>
<dbReference type="Gene3D" id="1.20.1270.170">
    <property type="match status" value="1"/>
</dbReference>
<dbReference type="PANTHER" id="PTHR39573:SF1">
    <property type="entry name" value="STRESS RESPONSE KINASE A"/>
    <property type="match status" value="1"/>
</dbReference>
<feature type="active site" evidence="11">
    <location>
        <position position="224"/>
    </location>
</feature>
<keyword evidence="1 11" id="KW-0963">Cytoplasm</keyword>
<comment type="catalytic activity">
    <reaction evidence="11">
        <text>L-seryl-[protein] + ATP = O-phospho-L-seryl-[protein] + ADP + H(+)</text>
        <dbReference type="Rhea" id="RHEA:17989"/>
        <dbReference type="Rhea" id="RHEA-COMP:9863"/>
        <dbReference type="Rhea" id="RHEA-COMP:11604"/>
        <dbReference type="ChEBI" id="CHEBI:15378"/>
        <dbReference type="ChEBI" id="CHEBI:29999"/>
        <dbReference type="ChEBI" id="CHEBI:30616"/>
        <dbReference type="ChEBI" id="CHEBI:83421"/>
        <dbReference type="ChEBI" id="CHEBI:456216"/>
        <dbReference type="EC" id="2.7.11.1"/>
    </reaction>
</comment>
<dbReference type="EC" id="2.7.11.1" evidence="11"/>
<evidence type="ECO:0000256" key="10">
    <source>
        <dbReference type="ARBA" id="ARBA00023016"/>
    </source>
</evidence>
<keyword evidence="6 11" id="KW-0547">Nucleotide-binding</keyword>
<feature type="domain" description="Aminoglycoside phosphotransferase" evidence="12">
    <location>
        <begin position="38"/>
        <end position="265"/>
    </location>
</feature>
<sequence length="332" mass="38869">MVNSLDQSHPYNDLKPETVIDAVESLGILSDARIFPLNSYENRVYQVGVEEDTPIIAKFYRPYRWSEQAIIEEHEFSWELYDHELPVVPPAKDEKGKTLHQFNGFHFALFKRQGGHAPELDNLDSLFLIGRHLGRMHAIGAQTRFKHRPSITVDEWGVASREFLLSHDFIPRELKLAYETLTQDLVSKVSTIWNRLPDLKTFRIHGDCHGGNMLWRNDLPHFVDFDDCRNGPAIQDVWLLLSGDRQQRTLQLSEIAEGYNEFFDFEPSQLALVEALRTLRIMNYSAWLAKRWSDPAFPHHFPWFNTERYWAEHILELREQLAALDEDPLILY</sequence>
<dbReference type="GO" id="GO:0004674">
    <property type="term" value="F:protein serine/threonine kinase activity"/>
    <property type="evidence" value="ECO:0007669"/>
    <property type="project" value="UniProtKB-KW"/>
</dbReference>
<feature type="binding site" evidence="11">
    <location>
        <position position="212"/>
    </location>
    <ligand>
        <name>Mg(2+)</name>
        <dbReference type="ChEBI" id="CHEBI:18420"/>
    </ligand>
</feature>
<evidence type="ECO:0000256" key="8">
    <source>
        <dbReference type="ARBA" id="ARBA00022840"/>
    </source>
</evidence>
<comment type="similarity">
    <text evidence="11">Belongs to the SrkA/RdoA protein kinase family.</text>
</comment>
<accession>A0ABY6N4S3</accession>
<feature type="binding site" evidence="11">
    <location>
        <position position="224"/>
    </location>
    <ligand>
        <name>Mg(2+)</name>
        <dbReference type="ChEBI" id="CHEBI:18420"/>
    </ligand>
</feature>
<gene>
    <name evidence="11" type="primary">srkA</name>
    <name evidence="13" type="ORF">NKI27_04430</name>
</gene>
<evidence type="ECO:0000256" key="6">
    <source>
        <dbReference type="ARBA" id="ARBA00022741"/>
    </source>
</evidence>
<protein>
    <recommendedName>
        <fullName evidence="11">Stress response kinase A</fullName>
        <ecNumber evidence="11">2.7.11.1</ecNumber>
    </recommendedName>
    <alternativeName>
        <fullName evidence="11">Serine/threonine-protein kinase SrkA</fullName>
    </alternativeName>
</protein>
<dbReference type="Gene3D" id="1.10.510.10">
    <property type="entry name" value="Transferase(Phosphotransferase) domain 1"/>
    <property type="match status" value="1"/>
</dbReference>
<evidence type="ECO:0000256" key="7">
    <source>
        <dbReference type="ARBA" id="ARBA00022777"/>
    </source>
</evidence>
<evidence type="ECO:0000313" key="14">
    <source>
        <dbReference type="Proteomes" id="UP001163739"/>
    </source>
</evidence>
<keyword evidence="7 11" id="KW-0418">Kinase</keyword>
<dbReference type="EMBL" id="CP100390">
    <property type="protein sequence ID" value="UZE97005.1"/>
    <property type="molecule type" value="Genomic_DNA"/>
</dbReference>
<name>A0ABY6N4S3_9ALTE</name>
<dbReference type="SUPFAM" id="SSF56112">
    <property type="entry name" value="Protein kinase-like (PK-like)"/>
    <property type="match status" value="1"/>
</dbReference>
<feature type="site" description="ATP" evidence="11">
    <location>
        <position position="39"/>
    </location>
</feature>
<evidence type="ECO:0000256" key="3">
    <source>
        <dbReference type="ARBA" id="ARBA00022553"/>
    </source>
</evidence>
<keyword evidence="5 11" id="KW-0479">Metal-binding</keyword>
<keyword evidence="14" id="KW-1185">Reference proteome</keyword>
<keyword evidence="4 11" id="KW-0808">Transferase</keyword>
<reference evidence="13" key="1">
    <citation type="submission" date="2022-06" db="EMBL/GenBank/DDBJ databases">
        <title>Alkalimarinus sp. nov., isolated from gut of a Alitta virens.</title>
        <authorList>
            <person name="Yang A.I."/>
            <person name="Shin N.-R."/>
        </authorList>
    </citation>
    <scope>NUCLEOTIDE SEQUENCE</scope>
    <source>
        <strain evidence="13">A2M4</strain>
    </source>
</reference>
<comment type="function">
    <text evidence="11">A protein kinase that phosphorylates Ser and Thr residues. Probably acts to suppress the effects of stress linked to accumulation of reactive oxygen species. Probably involved in the extracytoplasmic stress response.</text>
</comment>
<dbReference type="PANTHER" id="PTHR39573">
    <property type="entry name" value="STRESS RESPONSE KINASE A"/>
    <property type="match status" value="1"/>
</dbReference>
<dbReference type="InterPro" id="IPR002575">
    <property type="entry name" value="Aminoglycoside_PTrfase"/>
</dbReference>
<comment type="cofactor">
    <cofactor evidence="11">
        <name>Mg(2+)</name>
        <dbReference type="ChEBI" id="CHEBI:18420"/>
    </cofactor>
</comment>
<keyword evidence="2 11" id="KW-0723">Serine/threonine-protein kinase</keyword>
<keyword evidence="9 11" id="KW-0460">Magnesium</keyword>
<dbReference type="InterPro" id="IPR032882">
    <property type="entry name" value="SrkA/RdoA"/>
</dbReference>
<feature type="active site" description="Proton acceptor" evidence="11">
    <location>
        <position position="207"/>
    </location>
</feature>